<dbReference type="EMBL" id="PP579741">
    <property type="protein sequence ID" value="XAG95828.1"/>
    <property type="molecule type" value="Genomic_DNA"/>
</dbReference>
<evidence type="ECO:0000313" key="1">
    <source>
        <dbReference type="EMBL" id="XAG95828.1"/>
    </source>
</evidence>
<keyword evidence="2" id="KW-1185">Reference proteome</keyword>
<proteinExistence type="predicted"/>
<accession>A0AAX4Q403</accession>
<gene>
    <name evidence="1" type="ORF">U7154_000061</name>
</gene>
<protein>
    <submittedName>
        <fullName evidence="1">Uncharacterized protein</fullName>
    </submittedName>
</protein>
<reference evidence="1 2" key="1">
    <citation type="submission" date="2024-04" db="EMBL/GenBank/DDBJ databases">
        <authorList>
            <person name="Wojcicki M."/>
            <person name="Srednicka P."/>
            <person name="Shymialevich D."/>
            <person name="Sokolowska B."/>
        </authorList>
    </citation>
    <scope>NUCLEOTIDE SEQUENCE [LARGE SCALE GENOMIC DNA]</scope>
</reference>
<name>A0AAX4Q403_9CAUD</name>
<sequence length="80" mass="9033">MILSLVIIALLVLLLLQQRSRIKRLQVENGRLRSDLSQIKSRAKSLLCALDCKADTDISRIRIANYAIRLATFIGGRRAK</sequence>
<evidence type="ECO:0000313" key="2">
    <source>
        <dbReference type="Proteomes" id="UP001437386"/>
    </source>
</evidence>
<organism evidence="1 2">
    <name type="scientific">Enterobacter phage KKP_3711</name>
    <dbReference type="NCBI Taxonomy" id="3109398"/>
    <lineage>
        <taxon>Viruses</taxon>
        <taxon>Duplodnaviria</taxon>
        <taxon>Heunggongvirae</taxon>
        <taxon>Uroviricota</taxon>
        <taxon>Caudoviricetes</taxon>
        <taxon>Demerecviridae</taxon>
        <taxon>Markadamsvirinae</taxon>
    </lineage>
</organism>
<dbReference type="Proteomes" id="UP001437386">
    <property type="component" value="Segment"/>
</dbReference>